<proteinExistence type="inferred from homology"/>
<dbReference type="GO" id="GO:0005829">
    <property type="term" value="C:cytosol"/>
    <property type="evidence" value="ECO:0007669"/>
    <property type="project" value="TreeGrafter"/>
</dbReference>
<dbReference type="RefSeq" id="WP_133582959.1">
    <property type="nucleotide sequence ID" value="NZ_SNYV01000011.1"/>
</dbReference>
<feature type="domain" description="CMP/dCMP-type deaminase" evidence="5">
    <location>
        <begin position="1"/>
        <end position="124"/>
    </location>
</feature>
<dbReference type="GO" id="GO:0008270">
    <property type="term" value="F:zinc ion binding"/>
    <property type="evidence" value="ECO:0007669"/>
    <property type="project" value="InterPro"/>
</dbReference>
<keyword evidence="3" id="KW-0378">Hydrolase</keyword>
<name>A0A4R6WR84_9SPHI</name>
<dbReference type="GO" id="GO:0004126">
    <property type="term" value="F:cytidine deaminase activity"/>
    <property type="evidence" value="ECO:0007669"/>
    <property type="project" value="TreeGrafter"/>
</dbReference>
<dbReference type="InterPro" id="IPR002125">
    <property type="entry name" value="CMP_dCMP_dom"/>
</dbReference>
<dbReference type="InterPro" id="IPR016193">
    <property type="entry name" value="Cytidine_deaminase-like"/>
</dbReference>
<evidence type="ECO:0000256" key="2">
    <source>
        <dbReference type="ARBA" id="ARBA00022723"/>
    </source>
</evidence>
<dbReference type="OrthoDB" id="9799092at2"/>
<keyword evidence="7" id="KW-1185">Reference proteome</keyword>
<dbReference type="Proteomes" id="UP000295292">
    <property type="component" value="Unassembled WGS sequence"/>
</dbReference>
<dbReference type="PANTHER" id="PTHR11644">
    <property type="entry name" value="CYTIDINE DEAMINASE"/>
    <property type="match status" value="1"/>
</dbReference>
<dbReference type="PROSITE" id="PS00903">
    <property type="entry name" value="CYT_DCMP_DEAMINASES_1"/>
    <property type="match status" value="1"/>
</dbReference>
<comment type="similarity">
    <text evidence="1">Belongs to the cytidine and deoxycytidylate deaminase family.</text>
</comment>
<dbReference type="GO" id="GO:0055086">
    <property type="term" value="P:nucleobase-containing small molecule metabolic process"/>
    <property type="evidence" value="ECO:0007669"/>
    <property type="project" value="UniProtKB-ARBA"/>
</dbReference>
<evidence type="ECO:0000256" key="3">
    <source>
        <dbReference type="ARBA" id="ARBA00022801"/>
    </source>
</evidence>
<dbReference type="AlphaFoldDB" id="A0A4R6WR84"/>
<comment type="caution">
    <text evidence="6">The sequence shown here is derived from an EMBL/GenBank/DDBJ whole genome shotgun (WGS) entry which is preliminary data.</text>
</comment>
<dbReference type="PANTHER" id="PTHR11644:SF2">
    <property type="entry name" value="CYTIDINE DEAMINASE"/>
    <property type="match status" value="1"/>
</dbReference>
<sequence>MDIKGIAAQLARPVALNDYIEYGSVGAALETIVGNIYTGISIDTACSLGHCAEHGAIAEMLKHGEYQVKSIVAVDRLGNAVPPCGRCRELIGQLSSKNRNTIIEVTNGVFKTLEELTPFDWKASDGRVW</sequence>
<keyword evidence="2" id="KW-0479">Metal-binding</keyword>
<dbReference type="InterPro" id="IPR050202">
    <property type="entry name" value="Cyt/Deoxycyt_deaminase"/>
</dbReference>
<dbReference type="PROSITE" id="PS51747">
    <property type="entry name" value="CYT_DCMP_DEAMINASES_2"/>
    <property type="match status" value="1"/>
</dbReference>
<evidence type="ECO:0000256" key="4">
    <source>
        <dbReference type="ARBA" id="ARBA00022833"/>
    </source>
</evidence>
<dbReference type="InterPro" id="IPR016192">
    <property type="entry name" value="APOBEC/CMP_deaminase_Zn-bd"/>
</dbReference>
<dbReference type="SUPFAM" id="SSF53927">
    <property type="entry name" value="Cytidine deaminase-like"/>
    <property type="match status" value="1"/>
</dbReference>
<keyword evidence="4" id="KW-0862">Zinc</keyword>
<reference evidence="6 7" key="1">
    <citation type="submission" date="2019-03" db="EMBL/GenBank/DDBJ databases">
        <title>Genomic Encyclopedia of Archaeal and Bacterial Type Strains, Phase II (KMG-II): from individual species to whole genera.</title>
        <authorList>
            <person name="Goeker M."/>
        </authorList>
    </citation>
    <scope>NUCLEOTIDE SEQUENCE [LARGE SCALE GENOMIC DNA]</scope>
    <source>
        <strain evidence="6 7">DSM 28353</strain>
    </source>
</reference>
<accession>A0A4R6WR84</accession>
<evidence type="ECO:0000313" key="7">
    <source>
        <dbReference type="Proteomes" id="UP000295292"/>
    </source>
</evidence>
<evidence type="ECO:0000313" key="6">
    <source>
        <dbReference type="EMBL" id="TDQ79146.1"/>
    </source>
</evidence>
<dbReference type="GO" id="GO:0072527">
    <property type="term" value="P:pyrimidine-containing compound metabolic process"/>
    <property type="evidence" value="ECO:0007669"/>
    <property type="project" value="UniProtKB-ARBA"/>
</dbReference>
<gene>
    <name evidence="6" type="ORF">CLV99_0578</name>
</gene>
<organism evidence="6 7">
    <name type="scientific">Sphingobacterium yanglingense</name>
    <dbReference type="NCBI Taxonomy" id="1437280"/>
    <lineage>
        <taxon>Bacteria</taxon>
        <taxon>Pseudomonadati</taxon>
        <taxon>Bacteroidota</taxon>
        <taxon>Sphingobacteriia</taxon>
        <taxon>Sphingobacteriales</taxon>
        <taxon>Sphingobacteriaceae</taxon>
        <taxon>Sphingobacterium</taxon>
    </lineage>
</organism>
<evidence type="ECO:0000259" key="5">
    <source>
        <dbReference type="PROSITE" id="PS51747"/>
    </source>
</evidence>
<dbReference type="EMBL" id="SNYV01000011">
    <property type="protein sequence ID" value="TDQ79146.1"/>
    <property type="molecule type" value="Genomic_DNA"/>
</dbReference>
<dbReference type="GO" id="GO:0042802">
    <property type="term" value="F:identical protein binding"/>
    <property type="evidence" value="ECO:0007669"/>
    <property type="project" value="UniProtKB-ARBA"/>
</dbReference>
<evidence type="ECO:0000256" key="1">
    <source>
        <dbReference type="ARBA" id="ARBA00006576"/>
    </source>
</evidence>
<protein>
    <submittedName>
        <fullName evidence="6">Cytidine deaminase</fullName>
    </submittedName>
</protein>
<dbReference type="Gene3D" id="3.40.140.10">
    <property type="entry name" value="Cytidine Deaminase, domain 2"/>
    <property type="match status" value="1"/>
</dbReference>
<dbReference type="CDD" id="cd01283">
    <property type="entry name" value="cytidine_deaminase"/>
    <property type="match status" value="1"/>
</dbReference>
<dbReference type="Pfam" id="PF00383">
    <property type="entry name" value="dCMP_cyt_deam_1"/>
    <property type="match status" value="1"/>
</dbReference>